<sequence>MIHFKSAEGVFNFRSVAVIIHQGYVLLHQQRGDDFWALPGGRVEWFEDSATTVVREIQEELGQTATVVRPLWHAENFFGFDGKRFHELSTYYLMALVDSNLPFGEAAFSGVEADVDLIFKWFPIDELAAEPLYPEFLREKLSSLPEGVEFIRVNELD</sequence>
<dbReference type="InterPro" id="IPR000086">
    <property type="entry name" value="NUDIX_hydrolase_dom"/>
</dbReference>
<name>A0ABY5GCX0_9GAMM</name>
<comment type="cofactor">
    <cofactor evidence="1">
        <name>Mg(2+)</name>
        <dbReference type="ChEBI" id="CHEBI:18420"/>
    </cofactor>
</comment>
<evidence type="ECO:0000313" key="5">
    <source>
        <dbReference type="Proteomes" id="UP001057998"/>
    </source>
</evidence>
<dbReference type="InterPro" id="IPR015797">
    <property type="entry name" value="NUDIX_hydrolase-like_dom_sf"/>
</dbReference>
<dbReference type="InterPro" id="IPR020084">
    <property type="entry name" value="NUDIX_hydrolase_CS"/>
</dbReference>
<dbReference type="PANTHER" id="PTHR43046:SF14">
    <property type="entry name" value="MUTT_NUDIX FAMILY PROTEIN"/>
    <property type="match status" value="1"/>
</dbReference>
<dbReference type="RefSeq" id="WP_255387653.1">
    <property type="nucleotide sequence ID" value="NZ_CP101508.1"/>
</dbReference>
<organism evidence="4 5">
    <name type="scientific">Photobacterium atrarenae</name>
    <dbReference type="NCBI Taxonomy" id="865757"/>
    <lineage>
        <taxon>Bacteria</taxon>
        <taxon>Pseudomonadati</taxon>
        <taxon>Pseudomonadota</taxon>
        <taxon>Gammaproteobacteria</taxon>
        <taxon>Vibrionales</taxon>
        <taxon>Vibrionaceae</taxon>
        <taxon>Photobacterium</taxon>
    </lineage>
</organism>
<reference evidence="4" key="1">
    <citation type="submission" date="2022-07" db="EMBL/GenBank/DDBJ databases">
        <title>Genome sequencing of Photobacterium atrarenae GJH2-4.</title>
        <authorList>
            <person name="Park S.-J."/>
        </authorList>
    </citation>
    <scope>NUCLEOTIDE SEQUENCE</scope>
    <source>
        <strain evidence="4">GJH2-4</strain>
    </source>
</reference>
<gene>
    <name evidence="4" type="ORF">NNL38_08605</name>
</gene>
<evidence type="ECO:0000313" key="4">
    <source>
        <dbReference type="EMBL" id="UTV26442.1"/>
    </source>
</evidence>
<evidence type="ECO:0000256" key="2">
    <source>
        <dbReference type="ARBA" id="ARBA00022801"/>
    </source>
</evidence>
<accession>A0ABY5GCX0</accession>
<evidence type="ECO:0000259" key="3">
    <source>
        <dbReference type="PROSITE" id="PS51462"/>
    </source>
</evidence>
<evidence type="ECO:0000256" key="1">
    <source>
        <dbReference type="ARBA" id="ARBA00001946"/>
    </source>
</evidence>
<dbReference type="PANTHER" id="PTHR43046">
    <property type="entry name" value="GDP-MANNOSE MANNOSYL HYDROLASE"/>
    <property type="match status" value="1"/>
</dbReference>
<dbReference type="Gene3D" id="3.90.79.10">
    <property type="entry name" value="Nucleoside Triphosphate Pyrophosphohydrolase"/>
    <property type="match status" value="1"/>
</dbReference>
<dbReference type="Proteomes" id="UP001057998">
    <property type="component" value="Chromosome 1"/>
</dbReference>
<dbReference type="PROSITE" id="PS51462">
    <property type="entry name" value="NUDIX"/>
    <property type="match status" value="1"/>
</dbReference>
<proteinExistence type="predicted"/>
<keyword evidence="5" id="KW-1185">Reference proteome</keyword>
<dbReference type="Pfam" id="PF00293">
    <property type="entry name" value="NUDIX"/>
    <property type="match status" value="1"/>
</dbReference>
<dbReference type="EMBL" id="CP101508">
    <property type="protein sequence ID" value="UTV26442.1"/>
    <property type="molecule type" value="Genomic_DNA"/>
</dbReference>
<feature type="domain" description="Nudix hydrolase" evidence="3">
    <location>
        <begin position="3"/>
        <end position="146"/>
    </location>
</feature>
<dbReference type="GO" id="GO:0016787">
    <property type="term" value="F:hydrolase activity"/>
    <property type="evidence" value="ECO:0007669"/>
    <property type="project" value="UniProtKB-KW"/>
</dbReference>
<keyword evidence="2 4" id="KW-0378">Hydrolase</keyword>
<dbReference type="PROSITE" id="PS00893">
    <property type="entry name" value="NUDIX_BOX"/>
    <property type="match status" value="1"/>
</dbReference>
<protein>
    <submittedName>
        <fullName evidence="4">NUDIX hydrolase</fullName>
    </submittedName>
</protein>
<dbReference type="SUPFAM" id="SSF55811">
    <property type="entry name" value="Nudix"/>
    <property type="match status" value="1"/>
</dbReference>
<dbReference type="CDD" id="cd04688">
    <property type="entry name" value="NUDIX_Hydrolase"/>
    <property type="match status" value="1"/>
</dbReference>